<feature type="chain" id="PRO_5037861263" evidence="2">
    <location>
        <begin position="25"/>
        <end position="952"/>
    </location>
</feature>
<dbReference type="Pfam" id="PF13174">
    <property type="entry name" value="TPR_6"/>
    <property type="match status" value="1"/>
</dbReference>
<evidence type="ECO:0000256" key="2">
    <source>
        <dbReference type="SAM" id="SignalP"/>
    </source>
</evidence>
<dbReference type="InterPro" id="IPR019734">
    <property type="entry name" value="TPR_rpt"/>
</dbReference>
<reference evidence="3" key="1">
    <citation type="submission" date="2020-03" db="EMBL/GenBank/DDBJ databases">
        <title>Solimonas marina sp. nov., isolated from deep seawater of the Pacific Ocean.</title>
        <authorList>
            <person name="Liu X."/>
            <person name="Lai Q."/>
            <person name="Sun F."/>
            <person name="Gai Y."/>
            <person name="Li G."/>
            <person name="Shao Z."/>
        </authorList>
    </citation>
    <scope>NUCLEOTIDE SEQUENCE</scope>
    <source>
        <strain evidence="3">C16B3</strain>
    </source>
</reference>
<accession>A0A970B799</accession>
<keyword evidence="1" id="KW-0802">TPR repeat</keyword>
<dbReference type="PROSITE" id="PS50005">
    <property type="entry name" value="TPR"/>
    <property type="match status" value="1"/>
</dbReference>
<keyword evidence="4" id="KW-1185">Reference proteome</keyword>
<proteinExistence type="predicted"/>
<dbReference type="Gene3D" id="1.25.40.10">
    <property type="entry name" value="Tetratricopeptide repeat domain"/>
    <property type="match status" value="4"/>
</dbReference>
<dbReference type="SMART" id="SM00028">
    <property type="entry name" value="TPR"/>
    <property type="match status" value="6"/>
</dbReference>
<keyword evidence="2" id="KW-0732">Signal</keyword>
<feature type="repeat" description="TPR" evidence="1">
    <location>
        <begin position="297"/>
        <end position="330"/>
    </location>
</feature>
<dbReference type="RefSeq" id="WP_168148767.1">
    <property type="nucleotide sequence ID" value="NZ_JAAVXB010000008.1"/>
</dbReference>
<evidence type="ECO:0000313" key="4">
    <source>
        <dbReference type="Proteomes" id="UP000653472"/>
    </source>
</evidence>
<evidence type="ECO:0000313" key="3">
    <source>
        <dbReference type="EMBL" id="NKF23435.1"/>
    </source>
</evidence>
<gene>
    <name evidence="3" type="ORF">G7Y82_14040</name>
</gene>
<protein>
    <submittedName>
        <fullName evidence="3">Tetratricopeptide repeat protein</fullName>
    </submittedName>
</protein>
<dbReference type="Pfam" id="PF13432">
    <property type="entry name" value="TPR_16"/>
    <property type="match status" value="2"/>
</dbReference>
<comment type="caution">
    <text evidence="3">The sequence shown here is derived from an EMBL/GenBank/DDBJ whole genome shotgun (WGS) entry which is preliminary data.</text>
</comment>
<feature type="signal peptide" evidence="2">
    <location>
        <begin position="1"/>
        <end position="24"/>
    </location>
</feature>
<evidence type="ECO:0000256" key="1">
    <source>
        <dbReference type="PROSITE-ProRule" id="PRU00339"/>
    </source>
</evidence>
<name>A0A970B799_9GAMM</name>
<dbReference type="EMBL" id="JAAVXB010000008">
    <property type="protein sequence ID" value="NKF23435.1"/>
    <property type="molecule type" value="Genomic_DNA"/>
</dbReference>
<dbReference type="AlphaFoldDB" id="A0A970B799"/>
<organism evidence="3 4">
    <name type="scientific">Solimonas marina</name>
    <dbReference type="NCBI Taxonomy" id="2714601"/>
    <lineage>
        <taxon>Bacteria</taxon>
        <taxon>Pseudomonadati</taxon>
        <taxon>Pseudomonadota</taxon>
        <taxon>Gammaproteobacteria</taxon>
        <taxon>Nevskiales</taxon>
        <taxon>Nevskiaceae</taxon>
        <taxon>Solimonas</taxon>
    </lineage>
</organism>
<dbReference type="InterPro" id="IPR011990">
    <property type="entry name" value="TPR-like_helical_dom_sf"/>
</dbReference>
<dbReference type="Proteomes" id="UP000653472">
    <property type="component" value="Unassembled WGS sequence"/>
</dbReference>
<dbReference type="SUPFAM" id="SSF48452">
    <property type="entry name" value="TPR-like"/>
    <property type="match status" value="3"/>
</dbReference>
<sequence length="952" mass="104593">MSARHWHRALVLCAPVVVMTVAHAADAPTVGTLTKNNGLRESGHFIVKTPDILRIEKSPPVTPDPQQAMAYYDRVMALDSADPQLRAEAMRRAAYLRIELADDGSGKIDAPKLREAVTIYQRLLQAQAHDPANDLALYQLARAQQLLGDDTQAIARLQELGQQYPQSALAGDASFRAAELLYVRHRYAEAEPLYRQVLAMGTDTPYYAPAQYKLGWSLYQQDRHADAAAVFVALLDADLPPGSVSDDAQQAIATVPRSKAEFAGDALRVSGLAFAAMGGGPAMNRYFAEHGEPRFAPLLYRSLGTALLDKRRYTDAAQVYTAYVDRHPDDRIDPRFQQYAIEALAAGGFDEPLLDAKRQYAQRYAPGAPYWHGQAPPQVVIAHLRDDLEDLGETQQARAQQLPVGDVQRAPAFLAAADWYRQRLALDPPDAPSADIAMHYADALFDGGQTESAAQAYEQVAYGPTNPRAAEAAYAAVQAYQRQAHEVDAARRPEVLKRSVASSLHLAQQFPAHPRRTAVLTRAAEDLYESHDDAQAIVVAQRVLDERAAPPSDAQRCELLGVVANAQFARHDYAAAEQAYTALLHALPAGAEQRDGTGENLAVAVYRQGEAARDAGKLRSAAEAFARVGTLVPDAKIRVQADYDAAAALMALKDWPSAERSLESFRARYPQHTLAADADKKLAYAYEQDRKPSFAADVYARIARRDSESAAVRSEAAWKSATFYDDAQMSRAAVSAYQYAIGGEVRTDFSHDLQARRRLADLERDTLGDEAAYRQWLASIVATDAGAGTHRTSQSQQMAAQAELEIGRLDADAARRTTLTMPLKRSLPQRKQAMQAAIDSLMRAAQSDDADITTAAAYEIGNVYRDFSRALLDSQRPQNLQGTALEQYQILLEEQADPFDQKAIDAYSANLNRVQQGIWNEWTSRSATALTALAPARYGKNEMHDDRYDALQ</sequence>